<protein>
    <submittedName>
        <fullName evidence="9">RNA polymerase sigma factor</fullName>
    </submittedName>
</protein>
<name>A0ABV5LSL2_9ACTN</name>
<accession>A0ABV5LSL2</accession>
<keyword evidence="3" id="KW-0731">Sigma factor</keyword>
<keyword evidence="10" id="KW-1185">Reference proteome</keyword>
<comment type="similarity">
    <text evidence="1">Belongs to the sigma-70 factor family. ECF subfamily.</text>
</comment>
<proteinExistence type="inferred from homology"/>
<dbReference type="InterPro" id="IPR039425">
    <property type="entry name" value="RNA_pol_sigma-70-like"/>
</dbReference>
<dbReference type="InterPro" id="IPR036388">
    <property type="entry name" value="WH-like_DNA-bd_sf"/>
</dbReference>
<evidence type="ECO:0000256" key="4">
    <source>
        <dbReference type="ARBA" id="ARBA00023125"/>
    </source>
</evidence>
<dbReference type="Proteomes" id="UP001589748">
    <property type="component" value="Unassembled WGS sequence"/>
</dbReference>
<keyword evidence="5" id="KW-0804">Transcription</keyword>
<organism evidence="9 10">
    <name type="scientific">Kineococcus gynurae</name>
    <dbReference type="NCBI Taxonomy" id="452979"/>
    <lineage>
        <taxon>Bacteria</taxon>
        <taxon>Bacillati</taxon>
        <taxon>Actinomycetota</taxon>
        <taxon>Actinomycetes</taxon>
        <taxon>Kineosporiales</taxon>
        <taxon>Kineosporiaceae</taxon>
        <taxon>Kineococcus</taxon>
    </lineage>
</organism>
<dbReference type="Gene3D" id="1.10.1740.10">
    <property type="match status" value="1"/>
</dbReference>
<dbReference type="InterPro" id="IPR013249">
    <property type="entry name" value="RNA_pol_sigma70_r4_t2"/>
</dbReference>
<feature type="domain" description="RNA polymerase sigma-70 region 2" evidence="7">
    <location>
        <begin position="18"/>
        <end position="85"/>
    </location>
</feature>
<gene>
    <name evidence="9" type="ORF">ACFFVI_08725</name>
</gene>
<dbReference type="Pfam" id="PF08281">
    <property type="entry name" value="Sigma70_r4_2"/>
    <property type="match status" value="1"/>
</dbReference>
<evidence type="ECO:0000313" key="10">
    <source>
        <dbReference type="Proteomes" id="UP001589748"/>
    </source>
</evidence>
<dbReference type="SUPFAM" id="SSF88659">
    <property type="entry name" value="Sigma3 and sigma4 domains of RNA polymerase sigma factors"/>
    <property type="match status" value="1"/>
</dbReference>
<dbReference type="Pfam" id="PF04542">
    <property type="entry name" value="Sigma70_r2"/>
    <property type="match status" value="1"/>
</dbReference>
<evidence type="ECO:0000256" key="6">
    <source>
        <dbReference type="SAM" id="MobiDB-lite"/>
    </source>
</evidence>
<sequence>MDPHAPATPGLDVDAAFRAESAALLAYAVNALGDRAAGEDALQETFVRAWTARERYSPERASPRTWLFAIARNVVVDAVRARSRRPRPVEDVATAGAAPQETAPTGPDTHAASLDRLLVVESLAKLSPEHREVLVRIHLGGASYQEVSEMTGVPVATLRTRTFYALKALRALLQDEAEGGGPRG</sequence>
<dbReference type="PANTHER" id="PTHR43133:SF52">
    <property type="entry name" value="ECF RNA POLYMERASE SIGMA FACTOR SIGL"/>
    <property type="match status" value="1"/>
</dbReference>
<evidence type="ECO:0000256" key="5">
    <source>
        <dbReference type="ARBA" id="ARBA00023163"/>
    </source>
</evidence>
<evidence type="ECO:0000259" key="7">
    <source>
        <dbReference type="Pfam" id="PF04542"/>
    </source>
</evidence>
<dbReference type="NCBIfam" id="TIGR02937">
    <property type="entry name" value="sigma70-ECF"/>
    <property type="match status" value="1"/>
</dbReference>
<dbReference type="RefSeq" id="WP_380135238.1">
    <property type="nucleotide sequence ID" value="NZ_JBHLUI010000003.1"/>
</dbReference>
<keyword evidence="4" id="KW-0238">DNA-binding</keyword>
<evidence type="ECO:0000259" key="8">
    <source>
        <dbReference type="Pfam" id="PF08281"/>
    </source>
</evidence>
<feature type="region of interest" description="Disordered" evidence="6">
    <location>
        <begin position="85"/>
        <end position="108"/>
    </location>
</feature>
<comment type="caution">
    <text evidence="9">The sequence shown here is derived from an EMBL/GenBank/DDBJ whole genome shotgun (WGS) entry which is preliminary data.</text>
</comment>
<evidence type="ECO:0000256" key="1">
    <source>
        <dbReference type="ARBA" id="ARBA00010641"/>
    </source>
</evidence>
<dbReference type="EMBL" id="JBHMDM010000004">
    <property type="protein sequence ID" value="MFB9377052.1"/>
    <property type="molecule type" value="Genomic_DNA"/>
</dbReference>
<dbReference type="InterPro" id="IPR014284">
    <property type="entry name" value="RNA_pol_sigma-70_dom"/>
</dbReference>
<dbReference type="CDD" id="cd06171">
    <property type="entry name" value="Sigma70_r4"/>
    <property type="match status" value="1"/>
</dbReference>
<dbReference type="InterPro" id="IPR013325">
    <property type="entry name" value="RNA_pol_sigma_r2"/>
</dbReference>
<evidence type="ECO:0000256" key="2">
    <source>
        <dbReference type="ARBA" id="ARBA00023015"/>
    </source>
</evidence>
<evidence type="ECO:0000313" key="9">
    <source>
        <dbReference type="EMBL" id="MFB9377052.1"/>
    </source>
</evidence>
<keyword evidence="2" id="KW-0805">Transcription regulation</keyword>
<dbReference type="SUPFAM" id="SSF88946">
    <property type="entry name" value="Sigma2 domain of RNA polymerase sigma factors"/>
    <property type="match status" value="1"/>
</dbReference>
<evidence type="ECO:0000256" key="3">
    <source>
        <dbReference type="ARBA" id="ARBA00023082"/>
    </source>
</evidence>
<dbReference type="Gene3D" id="1.10.10.10">
    <property type="entry name" value="Winged helix-like DNA-binding domain superfamily/Winged helix DNA-binding domain"/>
    <property type="match status" value="1"/>
</dbReference>
<reference evidence="9 10" key="1">
    <citation type="submission" date="2024-09" db="EMBL/GenBank/DDBJ databases">
        <authorList>
            <person name="Sun Q."/>
            <person name="Mori K."/>
        </authorList>
    </citation>
    <scope>NUCLEOTIDE SEQUENCE [LARGE SCALE GENOMIC DNA]</scope>
    <source>
        <strain evidence="9 10">TISTR 1856</strain>
    </source>
</reference>
<dbReference type="InterPro" id="IPR007627">
    <property type="entry name" value="RNA_pol_sigma70_r2"/>
</dbReference>
<feature type="domain" description="RNA polymerase sigma factor 70 region 4 type 2" evidence="8">
    <location>
        <begin position="118"/>
        <end position="169"/>
    </location>
</feature>
<dbReference type="InterPro" id="IPR013324">
    <property type="entry name" value="RNA_pol_sigma_r3/r4-like"/>
</dbReference>
<dbReference type="PANTHER" id="PTHR43133">
    <property type="entry name" value="RNA POLYMERASE ECF-TYPE SIGMA FACTO"/>
    <property type="match status" value="1"/>
</dbReference>